<keyword evidence="4 11" id="KW-0436">Ligase</keyword>
<keyword evidence="5 11" id="KW-0547">Nucleotide-binding</keyword>
<evidence type="ECO:0000256" key="9">
    <source>
        <dbReference type="ARBA" id="ARBA00047552"/>
    </source>
</evidence>
<sequence>MLPNRYNFREAEPALARQWAETALYAFDPDGSGPIYSIDTPPPTVSGELHIGHCFSFTQTDVIARFHRMRGERVFYPMGFDDNGLPTERFVEKTIKRKATQMDRAEFIAHCLELVQQTEDRFEALWRRLSLSVDWQYRYSTISPQAQRTSQWSFLQLYQAGRAYTQLAPTLWCPECQTAIAQAEVDDATLPTLFSTFAFRLQDGGSLPIATTRPELLPACVAIFVHPNDKRYQHLIGTTAHLSGTAFSSRGEIEVPILADELADPEKGSGAVMCCTFGDSTDVHWWRTHQLPLLQAIGRDGRMTKLTGPLAGLPILAARKRILEQLGADGLLLQQELIEHNVGVHERCGTPVEYLQTRQWFIRVLDQKERLLEAGQRIRWSPEHMRTRYEHWVENLQWDWCISRQRFLGVSFPAWTCRRCGEMLLATLEELPIDPRVTPPARPCACGSTDFEPEPDVMDTWATSSCSPLIIGRWPDDPAWFAQHFPASLRPQAHDIIRTWAFYTIVKALYHTGEIPWREIMISGFALSAERGKISKSKEHNEMAPMTLIEQESADALRYWATSVRTGLDTPFQPDLLTTGRRLITKLWNASRFAERHLLDLEPEHEPAHLLPTDRWLLSRLARTIAHVTAELERNEYAPARAEVERFFWSDLCDNYLELVKARLYNDAGAARDAARWTLYHALLAVLKMLAPYLPYITETIYQGVFREYEGVSSIHRAAWPVARPGWISEEAEQTGSTLLALLQQVRRYKAEQNLSVGAEIAALRVVLDPALHASFSEALIDLRSATRARELLLEGRGKIADSRMEKEQALRIEV</sequence>
<dbReference type="PRINTS" id="PR00986">
    <property type="entry name" value="TRNASYNTHVAL"/>
</dbReference>
<evidence type="ECO:0000256" key="1">
    <source>
        <dbReference type="ARBA" id="ARBA00004496"/>
    </source>
</evidence>
<dbReference type="EC" id="6.1.1.9" evidence="2 10"/>
<protein>
    <recommendedName>
        <fullName evidence="2 10">Valine--tRNA ligase</fullName>
        <ecNumber evidence="2 10">6.1.1.9</ecNumber>
    </recommendedName>
</protein>
<dbReference type="AlphaFoldDB" id="A0A8J3IPF7"/>
<dbReference type="GO" id="GO:0004832">
    <property type="term" value="F:valine-tRNA ligase activity"/>
    <property type="evidence" value="ECO:0007669"/>
    <property type="project" value="UniProtKB-UniRule"/>
</dbReference>
<dbReference type="GO" id="GO:0005524">
    <property type="term" value="F:ATP binding"/>
    <property type="evidence" value="ECO:0007669"/>
    <property type="project" value="UniProtKB-KW"/>
</dbReference>
<name>A0A8J3IPF7_9CHLR</name>
<evidence type="ECO:0000256" key="3">
    <source>
        <dbReference type="ARBA" id="ARBA00022490"/>
    </source>
</evidence>
<dbReference type="Gene3D" id="1.10.730.10">
    <property type="entry name" value="Isoleucyl-tRNA Synthetase, Domain 1"/>
    <property type="match status" value="1"/>
</dbReference>
<dbReference type="EMBL" id="BNJK01000001">
    <property type="protein sequence ID" value="GHO96065.1"/>
    <property type="molecule type" value="Genomic_DNA"/>
</dbReference>
<evidence type="ECO:0000259" key="12">
    <source>
        <dbReference type="Pfam" id="PF00133"/>
    </source>
</evidence>
<dbReference type="SUPFAM" id="SSF52374">
    <property type="entry name" value="Nucleotidylyl transferase"/>
    <property type="match status" value="1"/>
</dbReference>
<dbReference type="RefSeq" id="WP_220206711.1">
    <property type="nucleotide sequence ID" value="NZ_BNJK01000001.1"/>
</dbReference>
<dbReference type="InterPro" id="IPR033705">
    <property type="entry name" value="Anticodon_Ia_Val"/>
</dbReference>
<dbReference type="Gene3D" id="3.90.740.10">
    <property type="entry name" value="Valyl/Leucyl/Isoleucyl-tRNA synthetase, editing domain"/>
    <property type="match status" value="1"/>
</dbReference>
<feature type="domain" description="Methionyl/Valyl/Leucyl/Isoleucyl-tRNA synthetase anticodon-binding" evidence="13">
    <location>
        <begin position="614"/>
        <end position="760"/>
    </location>
</feature>
<comment type="subcellular location">
    <subcellularLocation>
        <location evidence="1">Cytoplasm</location>
    </subcellularLocation>
</comment>
<evidence type="ECO:0000256" key="6">
    <source>
        <dbReference type="ARBA" id="ARBA00022840"/>
    </source>
</evidence>
<keyword evidence="8 11" id="KW-0030">Aminoacyl-tRNA synthetase</keyword>
<organism evidence="14 15">
    <name type="scientific">Reticulibacter mediterranei</name>
    <dbReference type="NCBI Taxonomy" id="2778369"/>
    <lineage>
        <taxon>Bacteria</taxon>
        <taxon>Bacillati</taxon>
        <taxon>Chloroflexota</taxon>
        <taxon>Ktedonobacteria</taxon>
        <taxon>Ktedonobacterales</taxon>
        <taxon>Reticulibacteraceae</taxon>
        <taxon>Reticulibacter</taxon>
    </lineage>
</organism>
<comment type="similarity">
    <text evidence="11">Belongs to the class-I aminoacyl-tRNA synthetase family.</text>
</comment>
<evidence type="ECO:0000256" key="7">
    <source>
        <dbReference type="ARBA" id="ARBA00022917"/>
    </source>
</evidence>
<dbReference type="InterPro" id="IPR009008">
    <property type="entry name" value="Val/Leu/Ile-tRNA-synth_edit"/>
</dbReference>
<evidence type="ECO:0000256" key="8">
    <source>
        <dbReference type="ARBA" id="ARBA00023146"/>
    </source>
</evidence>
<dbReference type="PROSITE" id="PS00178">
    <property type="entry name" value="AA_TRNA_LIGASE_I"/>
    <property type="match status" value="1"/>
</dbReference>
<dbReference type="GO" id="GO:0005829">
    <property type="term" value="C:cytosol"/>
    <property type="evidence" value="ECO:0007669"/>
    <property type="project" value="TreeGrafter"/>
</dbReference>
<dbReference type="Pfam" id="PF08264">
    <property type="entry name" value="Anticodon_1"/>
    <property type="match status" value="1"/>
</dbReference>
<dbReference type="InterPro" id="IPR002300">
    <property type="entry name" value="aa-tRNA-synth_Ia"/>
</dbReference>
<dbReference type="InterPro" id="IPR014729">
    <property type="entry name" value="Rossmann-like_a/b/a_fold"/>
</dbReference>
<dbReference type="GO" id="GO:0006438">
    <property type="term" value="P:valyl-tRNA aminoacylation"/>
    <property type="evidence" value="ECO:0007669"/>
    <property type="project" value="UniProtKB-UniRule"/>
</dbReference>
<dbReference type="SUPFAM" id="SSF47323">
    <property type="entry name" value="Anticodon-binding domain of a subclass of class I aminoacyl-tRNA synthetases"/>
    <property type="match status" value="1"/>
</dbReference>
<accession>A0A8J3IPF7</accession>
<keyword evidence="7 11" id="KW-0648">Protein biosynthesis</keyword>
<dbReference type="NCBIfam" id="NF009687">
    <property type="entry name" value="PRK13208.1"/>
    <property type="match status" value="1"/>
</dbReference>
<keyword evidence="6 11" id="KW-0067">ATP-binding</keyword>
<dbReference type="FunFam" id="3.40.50.620:FF:000192">
    <property type="entry name" value="Valine--tRNA ligase"/>
    <property type="match status" value="1"/>
</dbReference>
<evidence type="ECO:0000256" key="5">
    <source>
        <dbReference type="ARBA" id="ARBA00022741"/>
    </source>
</evidence>
<evidence type="ECO:0000313" key="14">
    <source>
        <dbReference type="EMBL" id="GHO96065.1"/>
    </source>
</evidence>
<dbReference type="InterPro" id="IPR002303">
    <property type="entry name" value="Valyl-tRNA_ligase"/>
</dbReference>
<comment type="catalytic activity">
    <reaction evidence="9">
        <text>tRNA(Val) + L-valine + ATP = L-valyl-tRNA(Val) + AMP + diphosphate</text>
        <dbReference type="Rhea" id="RHEA:10704"/>
        <dbReference type="Rhea" id="RHEA-COMP:9672"/>
        <dbReference type="Rhea" id="RHEA-COMP:9708"/>
        <dbReference type="ChEBI" id="CHEBI:30616"/>
        <dbReference type="ChEBI" id="CHEBI:33019"/>
        <dbReference type="ChEBI" id="CHEBI:57762"/>
        <dbReference type="ChEBI" id="CHEBI:78442"/>
        <dbReference type="ChEBI" id="CHEBI:78537"/>
        <dbReference type="ChEBI" id="CHEBI:456215"/>
        <dbReference type="EC" id="6.1.1.9"/>
    </reaction>
</comment>
<dbReference type="InterPro" id="IPR001412">
    <property type="entry name" value="aa-tRNA-synth_I_CS"/>
</dbReference>
<dbReference type="NCBIfam" id="TIGR00422">
    <property type="entry name" value="valS"/>
    <property type="match status" value="1"/>
</dbReference>
<dbReference type="InterPro" id="IPR009080">
    <property type="entry name" value="tRNAsynth_Ia_anticodon-bd"/>
</dbReference>
<comment type="caution">
    <text evidence="14">The sequence shown here is derived from an EMBL/GenBank/DDBJ whole genome shotgun (WGS) entry which is preliminary data.</text>
</comment>
<keyword evidence="15" id="KW-1185">Reference proteome</keyword>
<dbReference type="PANTHER" id="PTHR11946:SF93">
    <property type="entry name" value="VALINE--TRNA LIGASE, CHLOROPLASTIC_MITOCHONDRIAL 2"/>
    <property type="match status" value="1"/>
</dbReference>
<dbReference type="InterPro" id="IPR022874">
    <property type="entry name" value="Valine-tRNA_ligase_type_2"/>
</dbReference>
<dbReference type="PANTHER" id="PTHR11946">
    <property type="entry name" value="VALYL-TRNA SYNTHETASES"/>
    <property type="match status" value="1"/>
</dbReference>
<dbReference type="InterPro" id="IPR013155">
    <property type="entry name" value="M/V/L/I-tRNA-synth_anticd-bd"/>
</dbReference>
<evidence type="ECO:0000256" key="10">
    <source>
        <dbReference type="NCBIfam" id="TIGR00422"/>
    </source>
</evidence>
<dbReference type="SUPFAM" id="SSF50677">
    <property type="entry name" value="ValRS/IleRS/LeuRS editing domain"/>
    <property type="match status" value="1"/>
</dbReference>
<dbReference type="Gene3D" id="3.40.50.620">
    <property type="entry name" value="HUPs"/>
    <property type="match status" value="2"/>
</dbReference>
<evidence type="ECO:0000256" key="11">
    <source>
        <dbReference type="RuleBase" id="RU363035"/>
    </source>
</evidence>
<dbReference type="CDD" id="cd07962">
    <property type="entry name" value="Anticodon_Ia_Val"/>
    <property type="match status" value="1"/>
</dbReference>
<evidence type="ECO:0000256" key="2">
    <source>
        <dbReference type="ARBA" id="ARBA00013169"/>
    </source>
</evidence>
<evidence type="ECO:0000313" key="15">
    <source>
        <dbReference type="Proteomes" id="UP000597444"/>
    </source>
</evidence>
<dbReference type="Proteomes" id="UP000597444">
    <property type="component" value="Unassembled WGS sequence"/>
</dbReference>
<dbReference type="HAMAP" id="MF_02005">
    <property type="entry name" value="Val_tRNA_synth_type2"/>
    <property type="match status" value="1"/>
</dbReference>
<reference evidence="14" key="1">
    <citation type="submission" date="2020-10" db="EMBL/GenBank/DDBJ databases">
        <title>Taxonomic study of unclassified bacteria belonging to the class Ktedonobacteria.</title>
        <authorList>
            <person name="Yabe S."/>
            <person name="Wang C.M."/>
            <person name="Zheng Y."/>
            <person name="Sakai Y."/>
            <person name="Cavaletti L."/>
            <person name="Monciardini P."/>
            <person name="Donadio S."/>
        </authorList>
    </citation>
    <scope>NUCLEOTIDE SEQUENCE</scope>
    <source>
        <strain evidence="14">ID150040</strain>
    </source>
</reference>
<keyword evidence="3" id="KW-0963">Cytoplasm</keyword>
<evidence type="ECO:0000256" key="4">
    <source>
        <dbReference type="ARBA" id="ARBA00022598"/>
    </source>
</evidence>
<feature type="domain" description="Aminoacyl-tRNA synthetase class Ia" evidence="12">
    <location>
        <begin position="17"/>
        <end position="567"/>
    </location>
</feature>
<gene>
    <name evidence="14" type="primary">valS_2</name>
    <name evidence="14" type="ORF">KSF_061130</name>
</gene>
<evidence type="ECO:0000259" key="13">
    <source>
        <dbReference type="Pfam" id="PF08264"/>
    </source>
</evidence>
<dbReference type="Pfam" id="PF00133">
    <property type="entry name" value="tRNA-synt_1"/>
    <property type="match status" value="1"/>
</dbReference>
<dbReference type="GO" id="GO:0002161">
    <property type="term" value="F:aminoacyl-tRNA deacylase activity"/>
    <property type="evidence" value="ECO:0007669"/>
    <property type="project" value="InterPro"/>
</dbReference>
<proteinExistence type="inferred from homology"/>